<reference evidence="1" key="1">
    <citation type="journal article" date="2022" name="Genome Biol. Evol.">
        <title>A New Gene Family Diagnostic for Intracellular Biomineralization of Amorphous Ca Carbonates by Cyanobacteria.</title>
        <authorList>
            <person name="Benzerara K."/>
            <person name="Duprat E."/>
            <person name="Bitard-Feildel T."/>
            <person name="Caumes G."/>
            <person name="Cassier-Chauvat C."/>
            <person name="Chauvat F."/>
            <person name="Dezi M."/>
            <person name="Diop S.I."/>
            <person name="Gaschignard G."/>
            <person name="Gorgen S."/>
            <person name="Gugger M."/>
            <person name="Lopez-Garcia P."/>
            <person name="Millet M."/>
            <person name="Skouri-Panet F."/>
            <person name="Moreira D."/>
            <person name="Callebaut I."/>
        </authorList>
    </citation>
    <scope>NUCLEOTIDE SEQUENCE</scope>
    <source>
        <strain evidence="1">G9</strain>
    </source>
</reference>
<reference evidence="1" key="2">
    <citation type="submission" date="2022-01" db="EMBL/GenBank/DDBJ databases">
        <authorList>
            <person name="Zivanovic Y."/>
            <person name="Moreira D."/>
            <person name="Lopez-Garcia P."/>
        </authorList>
    </citation>
    <scope>NUCLEOTIDE SEQUENCE</scope>
    <source>
        <strain evidence="1">G9</strain>
    </source>
</reference>
<dbReference type="InterPro" id="IPR002636">
    <property type="entry name" value="DUF29"/>
</dbReference>
<evidence type="ECO:0000313" key="2">
    <source>
        <dbReference type="Proteomes" id="UP001154265"/>
    </source>
</evidence>
<proteinExistence type="predicted"/>
<evidence type="ECO:0000313" key="1">
    <source>
        <dbReference type="EMBL" id="MDG2991437.1"/>
    </source>
</evidence>
<dbReference type="PANTHER" id="PTHR34235">
    <property type="entry name" value="SLR1203 PROTEIN-RELATED"/>
    <property type="match status" value="1"/>
</dbReference>
<comment type="caution">
    <text evidence="1">The sequence shown here is derived from an EMBL/GenBank/DDBJ whole genome shotgun (WGS) entry which is preliminary data.</text>
</comment>
<sequence length="143" mass="17302">MSDDLYTEDYARWAELMATTLEEKCFGDLDIDHLVTEIRDLSKRERDKLLSSLRLILHHLLKWDFQKSKRSRSWQVTIQWERNNLDFYLEDSPSLKKYLCQEWINKMYRNARLDAILQTGLDYPQDCPYTIIDIMEKSIDLEF</sequence>
<accession>A0ABT6F0R9</accession>
<dbReference type="Gene3D" id="1.20.1220.20">
    <property type="entry name" value="Uncharcterised protein PF01724"/>
    <property type="match status" value="1"/>
</dbReference>
<protein>
    <submittedName>
        <fullName evidence="1">DUF29 domain-containing protein</fullName>
    </submittedName>
</protein>
<organism evidence="1 2">
    <name type="scientific">Candidatus Synechococcus calcipolaris G9</name>
    <dbReference type="NCBI Taxonomy" id="1497997"/>
    <lineage>
        <taxon>Bacteria</taxon>
        <taxon>Bacillati</taxon>
        <taxon>Cyanobacteriota</taxon>
        <taxon>Cyanophyceae</taxon>
        <taxon>Synechococcales</taxon>
        <taxon>Synechococcaceae</taxon>
        <taxon>Synechococcus</taxon>
    </lineage>
</organism>
<dbReference type="EMBL" id="JAKKUT010000002">
    <property type="protein sequence ID" value="MDG2991437.1"/>
    <property type="molecule type" value="Genomic_DNA"/>
</dbReference>
<dbReference type="Proteomes" id="UP001154265">
    <property type="component" value="Unassembled WGS sequence"/>
</dbReference>
<keyword evidence="2" id="KW-1185">Reference proteome</keyword>
<dbReference type="RefSeq" id="WP_277867305.1">
    <property type="nucleotide sequence ID" value="NZ_JAKKUT010000002.1"/>
</dbReference>
<dbReference type="Pfam" id="PF01724">
    <property type="entry name" value="DUF29"/>
    <property type="match status" value="1"/>
</dbReference>
<name>A0ABT6F0R9_9SYNE</name>
<gene>
    <name evidence="1" type="ORF">L3556_10920</name>
</gene>
<dbReference type="PANTHER" id="PTHR34235:SF1">
    <property type="entry name" value="SLR0416 PROTEIN"/>
    <property type="match status" value="1"/>
</dbReference>